<proteinExistence type="predicted"/>
<dbReference type="Gene3D" id="1.10.10.10">
    <property type="entry name" value="Winged helix-like DNA-binding domain superfamily/Winged helix DNA-binding domain"/>
    <property type="match status" value="1"/>
</dbReference>
<reference evidence="4 5" key="1">
    <citation type="journal article" date="2019" name="Syst. Appl. Microbiol.">
        <title>Polyphasic characterization of two novel Lactobacillus spp. isolated from blown salami packages: Description of Lactobacillus halodurans sp. nov. and Lactobacillus salsicarnum sp. nov.</title>
        <authorList>
            <person name="Schuster J.A."/>
            <person name="Klingl A."/>
            <person name="Vogel R.F."/>
            <person name="Ehrmann M.A."/>
        </authorList>
    </citation>
    <scope>NUCLEOTIDE SEQUENCE [LARGE SCALE GENOMIC DNA]</scope>
    <source>
        <strain evidence="4 5">TMW 1.2098</strain>
    </source>
</reference>
<name>A0ABW9P5U7_9LACO</name>
<dbReference type="RefSeq" id="WP_125704859.1">
    <property type="nucleotide sequence ID" value="NZ_JBHTOO010000023.1"/>
</dbReference>
<dbReference type="PROSITE" id="PS51000">
    <property type="entry name" value="HTH_DEOR_2"/>
    <property type="match status" value="1"/>
</dbReference>
<comment type="caution">
    <text evidence="4">The sequence shown here is derived from an EMBL/GenBank/DDBJ whole genome shotgun (WGS) entry which is preliminary data.</text>
</comment>
<dbReference type="InterPro" id="IPR051534">
    <property type="entry name" value="CBASS_pafABC_assoc_protein"/>
</dbReference>
<dbReference type="InterPro" id="IPR026881">
    <property type="entry name" value="WYL_dom"/>
</dbReference>
<keyword evidence="1" id="KW-0805">Transcription regulation</keyword>
<dbReference type="Pfam" id="PF13280">
    <property type="entry name" value="WYL"/>
    <property type="match status" value="1"/>
</dbReference>
<dbReference type="InterPro" id="IPR001034">
    <property type="entry name" value="DeoR_HTH"/>
</dbReference>
<dbReference type="InterPro" id="IPR036388">
    <property type="entry name" value="WH-like_DNA-bd_sf"/>
</dbReference>
<dbReference type="PROSITE" id="PS52050">
    <property type="entry name" value="WYL"/>
    <property type="match status" value="1"/>
</dbReference>
<dbReference type="Proteomes" id="UP000436655">
    <property type="component" value="Unassembled WGS sequence"/>
</dbReference>
<dbReference type="InterPro" id="IPR013196">
    <property type="entry name" value="HTH_11"/>
</dbReference>
<protein>
    <submittedName>
        <fullName evidence="4">WYL domain-containing protein</fullName>
    </submittedName>
</protein>
<dbReference type="PANTHER" id="PTHR34580:SF9">
    <property type="entry name" value="SLL5097 PROTEIN"/>
    <property type="match status" value="1"/>
</dbReference>
<evidence type="ECO:0000313" key="4">
    <source>
        <dbReference type="EMBL" id="MQS44608.1"/>
    </source>
</evidence>
<gene>
    <name evidence="4" type="ORF">FHL03_03810</name>
</gene>
<evidence type="ECO:0000259" key="3">
    <source>
        <dbReference type="PROSITE" id="PS51000"/>
    </source>
</evidence>
<organism evidence="4 5">
    <name type="scientific">Companilactobacillus mishanensis</name>
    <dbReference type="NCBI Taxonomy" id="2486008"/>
    <lineage>
        <taxon>Bacteria</taxon>
        <taxon>Bacillati</taxon>
        <taxon>Bacillota</taxon>
        <taxon>Bacilli</taxon>
        <taxon>Lactobacillales</taxon>
        <taxon>Lactobacillaceae</taxon>
        <taxon>Companilactobacillus</taxon>
    </lineage>
</organism>
<dbReference type="SUPFAM" id="SSF46785">
    <property type="entry name" value="Winged helix' DNA-binding domain"/>
    <property type="match status" value="1"/>
</dbReference>
<dbReference type="PANTHER" id="PTHR34580">
    <property type="match status" value="1"/>
</dbReference>
<dbReference type="Pfam" id="PF08279">
    <property type="entry name" value="HTH_11"/>
    <property type="match status" value="1"/>
</dbReference>
<evidence type="ECO:0000256" key="2">
    <source>
        <dbReference type="ARBA" id="ARBA00023163"/>
    </source>
</evidence>
<dbReference type="EMBL" id="VDFN01000002">
    <property type="protein sequence ID" value="MQS44608.1"/>
    <property type="molecule type" value="Genomic_DNA"/>
</dbReference>
<keyword evidence="2" id="KW-0804">Transcription</keyword>
<evidence type="ECO:0000313" key="5">
    <source>
        <dbReference type="Proteomes" id="UP000436655"/>
    </source>
</evidence>
<feature type="domain" description="HTH deoR-type" evidence="3">
    <location>
        <begin position="3"/>
        <end position="58"/>
    </location>
</feature>
<keyword evidence="5" id="KW-1185">Reference proteome</keyword>
<dbReference type="InterPro" id="IPR036390">
    <property type="entry name" value="WH_DNA-bd_sf"/>
</dbReference>
<evidence type="ECO:0000256" key="1">
    <source>
        <dbReference type="ARBA" id="ARBA00023015"/>
    </source>
</evidence>
<sequence length="310" mass="36570">MNKSERLNQELIFLSNKNSFHINDLTNEFQVSKRTALRDISDLETMGLSLYVENGRYGGYRLIKKELLVPVIFNLEEVSAIFFAIKALTLLSSTPFEKNYQHIYDKLLSTLPTSQQDYIEKLQESVSYYRVPSISSSNFLKTILDSIVDEKVIDITYETAENPVRQIQVFNLLYRNGIWFCDAYDINRKQWNTYRCDRIIACQINAEITDTYSRIQLKKFQIEYEKTYHDIPFQCELTKLGEELFQKNNYPNMRVKKENGKILMYGGYNREEFDYMVEYLISLGKNVKINYPEELQQAYLGELKGIIESY</sequence>
<accession>A0ABW9P5U7</accession>